<accession>A0ABN7WQ67</accession>
<organism evidence="2 3">
    <name type="scientific">Gigaspora margarita</name>
    <dbReference type="NCBI Taxonomy" id="4874"/>
    <lineage>
        <taxon>Eukaryota</taxon>
        <taxon>Fungi</taxon>
        <taxon>Fungi incertae sedis</taxon>
        <taxon>Mucoromycota</taxon>
        <taxon>Glomeromycotina</taxon>
        <taxon>Glomeromycetes</taxon>
        <taxon>Diversisporales</taxon>
        <taxon>Gigasporaceae</taxon>
        <taxon>Gigaspora</taxon>
    </lineage>
</organism>
<keyword evidence="1" id="KW-0175">Coiled coil</keyword>
<dbReference type="EMBL" id="CAJVQB010057221">
    <property type="protein sequence ID" value="CAG8838066.1"/>
    <property type="molecule type" value="Genomic_DNA"/>
</dbReference>
<evidence type="ECO:0000256" key="1">
    <source>
        <dbReference type="SAM" id="Coils"/>
    </source>
</evidence>
<dbReference type="Proteomes" id="UP000789901">
    <property type="component" value="Unassembled WGS sequence"/>
</dbReference>
<gene>
    <name evidence="2" type="ORF">GMARGA_LOCUS33790</name>
</gene>
<name>A0ABN7WQ67_GIGMA</name>
<comment type="caution">
    <text evidence="2">The sequence shown here is derived from an EMBL/GenBank/DDBJ whole genome shotgun (WGS) entry which is preliminary data.</text>
</comment>
<feature type="non-terminal residue" evidence="2">
    <location>
        <position position="53"/>
    </location>
</feature>
<evidence type="ECO:0000313" key="3">
    <source>
        <dbReference type="Proteomes" id="UP000789901"/>
    </source>
</evidence>
<sequence>SKLCLTTTKLDKENLIAGIEEVRAKRKKSNIAFSEAQNQLDNIQAKQLFKFMF</sequence>
<feature type="coiled-coil region" evidence="1">
    <location>
        <begin position="19"/>
        <end position="46"/>
    </location>
</feature>
<evidence type="ECO:0000313" key="2">
    <source>
        <dbReference type="EMBL" id="CAG8838066.1"/>
    </source>
</evidence>
<keyword evidence="3" id="KW-1185">Reference proteome</keyword>
<protein>
    <submittedName>
        <fullName evidence="2">11575_t:CDS:1</fullName>
    </submittedName>
</protein>
<feature type="non-terminal residue" evidence="2">
    <location>
        <position position="1"/>
    </location>
</feature>
<proteinExistence type="predicted"/>
<reference evidence="2 3" key="1">
    <citation type="submission" date="2021-06" db="EMBL/GenBank/DDBJ databases">
        <authorList>
            <person name="Kallberg Y."/>
            <person name="Tangrot J."/>
            <person name="Rosling A."/>
        </authorList>
    </citation>
    <scope>NUCLEOTIDE SEQUENCE [LARGE SCALE GENOMIC DNA]</scope>
    <source>
        <strain evidence="2 3">120-4 pot B 10/14</strain>
    </source>
</reference>